<gene>
    <name evidence="1" type="ORF">A2924_00370</name>
</gene>
<dbReference type="Proteomes" id="UP000178046">
    <property type="component" value="Unassembled WGS sequence"/>
</dbReference>
<evidence type="ECO:0000313" key="2">
    <source>
        <dbReference type="Proteomes" id="UP000178046"/>
    </source>
</evidence>
<dbReference type="PIRSF" id="PIRSF035170">
    <property type="entry name" value="HD_phosphohydro"/>
    <property type="match status" value="1"/>
</dbReference>
<sequence>MGTIRKRVDTKVFLNGEWWKLFAGLGVKNQYLIAEKFSELYADYSGPHRYYHTPPHIEHCLDEFKPVWRLCKNPMAVKLALFGHDKFYNVTRKDNELRSAVWARDMVLEMNFGPHFAWYVYELILATCHKVMPDDCDSQIVVDIDLSSLGASWEVFRKNTDDIAREYCEVLNISRKAFNSGRAKFIETMLPPNRPYIYCTDFFRQKYEARVQENLKRSLKELQAVRT</sequence>
<accession>A0A1F5X2J3</accession>
<reference evidence="1 2" key="1">
    <citation type="journal article" date="2016" name="Nat. Commun.">
        <title>Thousands of microbial genomes shed light on interconnected biogeochemical processes in an aquifer system.</title>
        <authorList>
            <person name="Anantharaman K."/>
            <person name="Brown C.T."/>
            <person name="Hug L.A."/>
            <person name="Sharon I."/>
            <person name="Castelle C.J."/>
            <person name="Probst A.J."/>
            <person name="Thomas B.C."/>
            <person name="Singh A."/>
            <person name="Wilkins M.J."/>
            <person name="Karaoz U."/>
            <person name="Brodie E.L."/>
            <person name="Williams K.H."/>
            <person name="Hubbard S.S."/>
            <person name="Banfield J.F."/>
        </authorList>
    </citation>
    <scope>NUCLEOTIDE SEQUENCE [LARGE SCALE GENOMIC DNA]</scope>
</reference>
<comment type="caution">
    <text evidence="1">The sequence shown here is derived from an EMBL/GenBank/DDBJ whole genome shotgun (WGS) entry which is preliminary data.</text>
</comment>
<dbReference type="EMBL" id="MFIA01000026">
    <property type="protein sequence ID" value="OGF82128.1"/>
    <property type="molecule type" value="Genomic_DNA"/>
</dbReference>
<dbReference type="PANTHER" id="PTHR21174">
    <property type="match status" value="1"/>
</dbReference>
<proteinExistence type="predicted"/>
<organism evidence="1 2">
    <name type="scientific">Candidatus Giovannonibacteria bacterium RIFCSPLOWO2_01_FULL_44_16</name>
    <dbReference type="NCBI Taxonomy" id="1798348"/>
    <lineage>
        <taxon>Bacteria</taxon>
        <taxon>Candidatus Giovannoniibacteriota</taxon>
    </lineage>
</organism>
<dbReference type="InterPro" id="IPR009218">
    <property type="entry name" value="HD_phosphohydro"/>
</dbReference>
<dbReference type="AlphaFoldDB" id="A0A1F5X2J3"/>
<dbReference type="PANTHER" id="PTHR21174:SF0">
    <property type="entry name" value="HD PHOSPHOHYDROLASE FAMILY PROTEIN-RELATED"/>
    <property type="match status" value="1"/>
</dbReference>
<name>A0A1F5X2J3_9BACT</name>
<protein>
    <submittedName>
        <fullName evidence="1">Uncharacterized protein</fullName>
    </submittedName>
</protein>
<dbReference type="SUPFAM" id="SSF109604">
    <property type="entry name" value="HD-domain/PDEase-like"/>
    <property type="match status" value="1"/>
</dbReference>
<evidence type="ECO:0000313" key="1">
    <source>
        <dbReference type="EMBL" id="OGF82128.1"/>
    </source>
</evidence>